<dbReference type="Pfam" id="PF08014">
    <property type="entry name" value="MATCAP"/>
    <property type="match status" value="1"/>
</dbReference>
<feature type="region of interest" description="Disordered" evidence="5">
    <location>
        <begin position="31"/>
        <end position="112"/>
    </location>
</feature>
<evidence type="ECO:0000256" key="4">
    <source>
        <dbReference type="ARBA" id="ARBA00023049"/>
    </source>
</evidence>
<dbReference type="SMART" id="SM01154">
    <property type="entry name" value="DUF1704"/>
    <property type="match status" value="1"/>
</dbReference>
<feature type="compositionally biased region" description="Polar residues" evidence="5">
    <location>
        <begin position="55"/>
        <end position="71"/>
    </location>
</feature>
<dbReference type="GO" id="GO:0008237">
    <property type="term" value="F:metallopeptidase activity"/>
    <property type="evidence" value="ECO:0007669"/>
    <property type="project" value="UniProtKB-KW"/>
</dbReference>
<keyword evidence="7" id="KW-1185">Reference proteome</keyword>
<sequence length="462" mass="53549">MPTTRLSKSLHDIPLEYKLTRNTLTKITDPINMSKSKKRKKKNKSNIKKQKSVSQCSFTSSRPNSTFSSKNDYIRKPNLSRSSTVESVSSSTTKLPSIAGQMSPRLVSPSRKVPALPQEMMPKACERRKKLPLLAAIKPENEKAEKDRFMRANFLYNPYFIYRFPADPEVLERTSQPSNRLLTLAVHIMELAIDRYGTYEEFEAHTGGQILTRPQIMNLVKRYVTREGLEKEVVLNLTDELLSRGSMTRCNGKPQLNVRTVNLREMWVEGLLRHELGTHYLRSVNNRYQPWNNWKTRKDMGLGPMNPTEEGLASLHSVLFRKDPSLWRCAILYYTVYQAAHMSLKNLFQDLGRFVSDPHVRWDYCIRAKRGQMDTSRPGAFCKDQVYLEGALQILKHRRVINFHHLIRMGKVAWQDLGMLEEHADLEPTRIPFFMEDMSTYHKHLDRIAEVNGLTDDMLTCV</sequence>
<reference evidence="6" key="1">
    <citation type="submission" date="2019-08" db="EMBL/GenBank/DDBJ databases">
        <title>The improved chromosome-level genome for the pearl oyster Pinctada fucata martensii using PacBio sequencing and Hi-C.</title>
        <authorList>
            <person name="Zheng Z."/>
        </authorList>
    </citation>
    <scope>NUCLEOTIDE SEQUENCE</scope>
    <source>
        <strain evidence="6">ZZ-2019</strain>
        <tissue evidence="6">Adductor muscle</tissue>
    </source>
</reference>
<evidence type="ECO:0000313" key="6">
    <source>
        <dbReference type="EMBL" id="KAK3085648.1"/>
    </source>
</evidence>
<comment type="caution">
    <text evidence="6">The sequence shown here is derived from an EMBL/GenBank/DDBJ whole genome shotgun (WGS) entry which is preliminary data.</text>
</comment>
<gene>
    <name evidence="6" type="ORF">FSP39_006612</name>
</gene>
<name>A0AA89BKB9_PINIB</name>
<evidence type="ECO:0000256" key="2">
    <source>
        <dbReference type="ARBA" id="ARBA00022670"/>
    </source>
</evidence>
<keyword evidence="2" id="KW-0645">Protease</keyword>
<dbReference type="PANTHER" id="PTHR31817:SF0">
    <property type="entry name" value="CHROMOSOME UNDETERMINED SCAFFOLD_67, WHOLE GENOME SHOTGUN SEQUENCE"/>
    <property type="match status" value="1"/>
</dbReference>
<evidence type="ECO:0000256" key="5">
    <source>
        <dbReference type="SAM" id="MobiDB-lite"/>
    </source>
</evidence>
<accession>A0AA89BKB9</accession>
<evidence type="ECO:0000313" key="7">
    <source>
        <dbReference type="Proteomes" id="UP001186944"/>
    </source>
</evidence>
<proteinExistence type="predicted"/>
<comment type="cofactor">
    <cofactor evidence="1">
        <name>Zn(2+)</name>
        <dbReference type="ChEBI" id="CHEBI:29105"/>
    </cofactor>
</comment>
<feature type="compositionally biased region" description="Basic residues" evidence="5">
    <location>
        <begin position="35"/>
        <end position="51"/>
    </location>
</feature>
<dbReference type="GO" id="GO:0006508">
    <property type="term" value="P:proteolysis"/>
    <property type="evidence" value="ECO:0007669"/>
    <property type="project" value="UniProtKB-KW"/>
</dbReference>
<evidence type="ECO:0000256" key="1">
    <source>
        <dbReference type="ARBA" id="ARBA00001947"/>
    </source>
</evidence>
<evidence type="ECO:0008006" key="8">
    <source>
        <dbReference type="Google" id="ProtNLM"/>
    </source>
</evidence>
<dbReference type="PANTHER" id="PTHR31817">
    <property type="match status" value="1"/>
</dbReference>
<dbReference type="AlphaFoldDB" id="A0AA89BKB9"/>
<keyword evidence="4" id="KW-0482">Metalloprotease</keyword>
<keyword evidence="3" id="KW-0378">Hydrolase</keyword>
<organism evidence="6 7">
    <name type="scientific">Pinctada imbricata</name>
    <name type="common">Atlantic pearl-oyster</name>
    <name type="synonym">Pinctada martensii</name>
    <dbReference type="NCBI Taxonomy" id="66713"/>
    <lineage>
        <taxon>Eukaryota</taxon>
        <taxon>Metazoa</taxon>
        <taxon>Spiralia</taxon>
        <taxon>Lophotrochozoa</taxon>
        <taxon>Mollusca</taxon>
        <taxon>Bivalvia</taxon>
        <taxon>Autobranchia</taxon>
        <taxon>Pteriomorphia</taxon>
        <taxon>Pterioida</taxon>
        <taxon>Pterioidea</taxon>
        <taxon>Pteriidae</taxon>
        <taxon>Pinctada</taxon>
    </lineage>
</organism>
<dbReference type="EMBL" id="VSWD01000012">
    <property type="protein sequence ID" value="KAK3085648.1"/>
    <property type="molecule type" value="Genomic_DNA"/>
</dbReference>
<feature type="compositionally biased region" description="Low complexity" evidence="5">
    <location>
        <begin position="80"/>
        <end position="93"/>
    </location>
</feature>
<evidence type="ECO:0000256" key="3">
    <source>
        <dbReference type="ARBA" id="ARBA00022801"/>
    </source>
</evidence>
<dbReference type="InterPro" id="IPR012548">
    <property type="entry name" value="MATCAP"/>
</dbReference>
<protein>
    <recommendedName>
        <fullName evidence="8">KIAA0895</fullName>
    </recommendedName>
</protein>
<dbReference type="Proteomes" id="UP001186944">
    <property type="component" value="Unassembled WGS sequence"/>
</dbReference>